<keyword evidence="2" id="KW-0472">Membrane</keyword>
<evidence type="ECO:0000313" key="4">
    <source>
        <dbReference type="EMBL" id="GAC43826.1"/>
    </source>
</evidence>
<dbReference type="Proteomes" id="UP000029453">
    <property type="component" value="Unassembled WGS sequence"/>
</dbReference>
<dbReference type="InterPro" id="IPR000073">
    <property type="entry name" value="AB_hydrolase_1"/>
</dbReference>
<comment type="similarity">
    <text evidence="1">Belongs to the AB hydrolase superfamily. FUS2 hydrolase family.</text>
</comment>
<dbReference type="Pfam" id="PF00561">
    <property type="entry name" value="Abhydrolase_1"/>
    <property type="match status" value="1"/>
</dbReference>
<keyword evidence="2" id="KW-0812">Transmembrane</keyword>
<keyword evidence="4" id="KW-0378">Hydrolase</keyword>
<evidence type="ECO:0000256" key="1">
    <source>
        <dbReference type="ARBA" id="ARBA00038115"/>
    </source>
</evidence>
<protein>
    <submittedName>
        <fullName evidence="4">Hydrolase</fullName>
    </submittedName>
</protein>
<dbReference type="AlphaFoldDB" id="M9LRB0"/>
<dbReference type="InterPro" id="IPR029058">
    <property type="entry name" value="AB_hydrolase_fold"/>
</dbReference>
<sequence length="325" mass="35976">MEMIELTDLWSYSMGAMAALGCLAGGTWTLVVKSQSPRQLPVQNEPERPFERISLDGCAKLQGWFVWGKGNTPAKRAPVIIICHGWGSNRERVLRYAYPLADAGFNLLLYDVSSHGDSGVVKTPSPLLFRDDLLASVRYVRTRSDVEPERIGVLGHSLGGFGAVMALDCGLDVQALVTDSMPARPLTLVAAELRRWRLPSFPLATVIPRIWLYRSQIPLAVYEDLDLARSLSNNEARTKGRVPVLMVHSRGDGFIPAGELEGILARLAFPQQHVFVDSPGHSCSEQDPRFWPVVLPFFHWHLGLTAEMPCSCPERASAARQTLFT</sequence>
<accession>M9LRB0</accession>
<dbReference type="GO" id="GO:0016787">
    <property type="term" value="F:hydrolase activity"/>
    <property type="evidence" value="ECO:0007669"/>
    <property type="project" value="UniProtKB-KW"/>
</dbReference>
<gene>
    <name evidence="4" type="ORF">PPOP_3226</name>
</gene>
<dbReference type="PANTHER" id="PTHR22946">
    <property type="entry name" value="DIENELACTONE HYDROLASE DOMAIN-CONTAINING PROTEIN-RELATED"/>
    <property type="match status" value="1"/>
</dbReference>
<feature type="domain" description="AB hydrolase-1" evidence="3">
    <location>
        <begin position="78"/>
        <end position="181"/>
    </location>
</feature>
<reference evidence="4 5" key="1">
    <citation type="submission" date="2012-10" db="EMBL/GenBank/DDBJ databases">
        <title>Draft Genome Sequence of Paenibacillus popilliae ATCC 14706T.</title>
        <authorList>
            <person name="Iiyama K."/>
            <person name="Mori K."/>
            <person name="Mon H."/>
            <person name="Chieda Y."/>
            <person name="Lee J.M."/>
            <person name="Kusakabe T."/>
            <person name="Tashiro K."/>
            <person name="Asano S."/>
            <person name="Yasunaga-Aoki C."/>
            <person name="Shimizu S."/>
        </authorList>
    </citation>
    <scope>NUCLEOTIDE SEQUENCE [LARGE SCALE GENOMIC DNA]</scope>
    <source>
        <strain evidence="4 5">ATCC 14706</strain>
    </source>
</reference>
<evidence type="ECO:0000256" key="2">
    <source>
        <dbReference type="SAM" id="Phobius"/>
    </source>
</evidence>
<keyword evidence="5" id="KW-1185">Reference proteome</keyword>
<comment type="caution">
    <text evidence="4">The sequence shown here is derived from an EMBL/GenBank/DDBJ whole genome shotgun (WGS) entry which is preliminary data.</text>
</comment>
<evidence type="ECO:0000259" key="3">
    <source>
        <dbReference type="Pfam" id="PF00561"/>
    </source>
</evidence>
<dbReference type="InterPro" id="IPR050261">
    <property type="entry name" value="FrsA_esterase"/>
</dbReference>
<dbReference type="Gene3D" id="3.40.50.1820">
    <property type="entry name" value="alpha/beta hydrolase"/>
    <property type="match status" value="1"/>
</dbReference>
<organism evidence="4 5">
    <name type="scientific">Paenibacillus popilliae ATCC 14706</name>
    <dbReference type="NCBI Taxonomy" id="1212764"/>
    <lineage>
        <taxon>Bacteria</taxon>
        <taxon>Bacillati</taxon>
        <taxon>Bacillota</taxon>
        <taxon>Bacilli</taxon>
        <taxon>Bacillales</taxon>
        <taxon>Paenibacillaceae</taxon>
        <taxon>Paenibacillus</taxon>
    </lineage>
</organism>
<proteinExistence type="inferred from homology"/>
<keyword evidence="2" id="KW-1133">Transmembrane helix</keyword>
<name>M9LRB0_PAEPP</name>
<dbReference type="SUPFAM" id="SSF53474">
    <property type="entry name" value="alpha/beta-Hydrolases"/>
    <property type="match status" value="1"/>
</dbReference>
<feature type="transmembrane region" description="Helical" evidence="2">
    <location>
        <begin position="12"/>
        <end position="31"/>
    </location>
</feature>
<dbReference type="EMBL" id="BALG01000256">
    <property type="protein sequence ID" value="GAC43826.1"/>
    <property type="molecule type" value="Genomic_DNA"/>
</dbReference>
<evidence type="ECO:0000313" key="5">
    <source>
        <dbReference type="Proteomes" id="UP000029453"/>
    </source>
</evidence>